<evidence type="ECO:0000259" key="2">
    <source>
        <dbReference type="Pfam" id="PF09851"/>
    </source>
</evidence>
<feature type="coiled-coil region" evidence="1">
    <location>
        <begin position="37"/>
        <end position="71"/>
    </location>
</feature>
<dbReference type="InterPro" id="IPR018649">
    <property type="entry name" value="SHOCT"/>
</dbReference>
<proteinExistence type="predicted"/>
<protein>
    <submittedName>
        <fullName evidence="3">SHOCT domain-containing protein</fullName>
    </submittedName>
</protein>
<evidence type="ECO:0000256" key="1">
    <source>
        <dbReference type="SAM" id="Coils"/>
    </source>
</evidence>
<dbReference type="RefSeq" id="WP_348789119.1">
    <property type="nucleotide sequence ID" value="NZ_CP157390.1"/>
</dbReference>
<reference evidence="3" key="1">
    <citation type="submission" date="2024-05" db="EMBL/GenBank/DDBJ databases">
        <title>The Natural Products Discovery Center: Release of the First 8490 Sequenced Strains for Exploring Actinobacteria Biosynthetic Diversity.</title>
        <authorList>
            <person name="Kalkreuter E."/>
            <person name="Kautsar S.A."/>
            <person name="Yang D."/>
            <person name="Bader C.D."/>
            <person name="Teijaro C.N."/>
            <person name="Fluegel L."/>
            <person name="Davis C.M."/>
            <person name="Simpson J.R."/>
            <person name="Lauterbach L."/>
            <person name="Steele A.D."/>
            <person name="Gui C."/>
            <person name="Meng S."/>
            <person name="Li G."/>
            <person name="Viehrig K."/>
            <person name="Ye F."/>
            <person name="Su P."/>
            <person name="Kiefer A.F."/>
            <person name="Nichols A."/>
            <person name="Cepeda A.J."/>
            <person name="Yan W."/>
            <person name="Fan B."/>
            <person name="Jiang Y."/>
            <person name="Adhikari A."/>
            <person name="Zheng C.-J."/>
            <person name="Schuster L."/>
            <person name="Cowan T.M."/>
            <person name="Smanski M.J."/>
            <person name="Chevrette M.G."/>
            <person name="de Carvalho L.P.S."/>
            <person name="Shen B."/>
        </authorList>
    </citation>
    <scope>NUCLEOTIDE SEQUENCE</scope>
    <source>
        <strain evidence="3">NPDC080035</strain>
    </source>
</reference>
<keyword evidence="1" id="KW-0175">Coiled coil</keyword>
<sequence length="117" mass="12244">MPLGRMGRPGLIGLAARTAVVAGTATAVSGGMQRRQQNRAQEQYEQQQYEAQQQQMEMQQMAQQAAAQQAAAAPAAPAVAAGGGDDMMAQLQQLASFHSQGILSDEEFAAAKAKLLG</sequence>
<name>A0AAU7GED5_9MICO</name>
<organism evidence="3">
    <name type="scientific">Leifsonia sp. NPDC080035</name>
    <dbReference type="NCBI Taxonomy" id="3143936"/>
    <lineage>
        <taxon>Bacteria</taxon>
        <taxon>Bacillati</taxon>
        <taxon>Actinomycetota</taxon>
        <taxon>Actinomycetes</taxon>
        <taxon>Micrococcales</taxon>
        <taxon>Microbacteriaceae</taxon>
        <taxon>Leifsonia</taxon>
    </lineage>
</organism>
<dbReference type="Pfam" id="PF09851">
    <property type="entry name" value="SHOCT"/>
    <property type="match status" value="1"/>
</dbReference>
<gene>
    <name evidence="3" type="ORF">AAME72_04905</name>
</gene>
<dbReference type="AlphaFoldDB" id="A0AAU7GED5"/>
<feature type="domain" description="SHOCT" evidence="2">
    <location>
        <begin position="89"/>
        <end position="116"/>
    </location>
</feature>
<evidence type="ECO:0000313" key="3">
    <source>
        <dbReference type="EMBL" id="XBM49200.1"/>
    </source>
</evidence>
<accession>A0AAU7GED5</accession>
<dbReference type="EMBL" id="CP157390">
    <property type="protein sequence ID" value="XBM49200.1"/>
    <property type="molecule type" value="Genomic_DNA"/>
</dbReference>